<sequence length="84" mass="9164">MSIIPSRESAKKPLASLPLKPPTIATVLSVPHPNTLQYQQQSKQSKPQYVQGPKNKTGKNSFEDNRILAKIAVGVMIKGTLLLV</sequence>
<dbReference type="Proteomes" id="UP000285405">
    <property type="component" value="Unassembled WGS sequence"/>
</dbReference>
<proteinExistence type="predicted"/>
<reference evidence="2 3" key="1">
    <citation type="journal article" date="2018" name="BMC Genomics">
        <title>Comparative genome analyses reveal sequence features reflecting distinct modes of host-adaptation between dicot and monocot powdery mildew.</title>
        <authorList>
            <person name="Wu Y."/>
            <person name="Ma X."/>
            <person name="Pan Z."/>
            <person name="Kale S.D."/>
            <person name="Song Y."/>
            <person name="King H."/>
            <person name="Zhang Q."/>
            <person name="Presley C."/>
            <person name="Deng X."/>
            <person name="Wei C.I."/>
            <person name="Xiao S."/>
        </authorList>
    </citation>
    <scope>NUCLEOTIDE SEQUENCE [LARGE SCALE GENOMIC DNA]</scope>
    <source>
        <strain evidence="2">UCSC1</strain>
    </source>
</reference>
<gene>
    <name evidence="2" type="ORF">GcC1_037032</name>
</gene>
<evidence type="ECO:0000313" key="3">
    <source>
        <dbReference type="Proteomes" id="UP000285405"/>
    </source>
</evidence>
<organism evidence="2 3">
    <name type="scientific">Golovinomyces cichoracearum</name>
    <dbReference type="NCBI Taxonomy" id="62708"/>
    <lineage>
        <taxon>Eukaryota</taxon>
        <taxon>Fungi</taxon>
        <taxon>Dikarya</taxon>
        <taxon>Ascomycota</taxon>
        <taxon>Pezizomycotina</taxon>
        <taxon>Leotiomycetes</taxon>
        <taxon>Erysiphales</taxon>
        <taxon>Erysiphaceae</taxon>
        <taxon>Golovinomyces</taxon>
    </lineage>
</organism>
<comment type="caution">
    <text evidence="2">The sequence shown here is derived from an EMBL/GenBank/DDBJ whole genome shotgun (WGS) entry which is preliminary data.</text>
</comment>
<evidence type="ECO:0000313" key="2">
    <source>
        <dbReference type="EMBL" id="RKF80373.1"/>
    </source>
</evidence>
<feature type="region of interest" description="Disordered" evidence="1">
    <location>
        <begin position="36"/>
        <end position="63"/>
    </location>
</feature>
<protein>
    <submittedName>
        <fullName evidence="2">Uncharacterized protein</fullName>
    </submittedName>
</protein>
<dbReference type="AlphaFoldDB" id="A0A420J0V0"/>
<feature type="compositionally biased region" description="Low complexity" evidence="1">
    <location>
        <begin position="37"/>
        <end position="51"/>
    </location>
</feature>
<accession>A0A420J0V0</accession>
<name>A0A420J0V0_9PEZI</name>
<dbReference type="EMBL" id="MCBR01003707">
    <property type="protein sequence ID" value="RKF80373.1"/>
    <property type="molecule type" value="Genomic_DNA"/>
</dbReference>
<evidence type="ECO:0000256" key="1">
    <source>
        <dbReference type="SAM" id="MobiDB-lite"/>
    </source>
</evidence>